<protein>
    <submittedName>
        <fullName evidence="2">Uncharacterized protein</fullName>
    </submittedName>
</protein>
<dbReference type="EMBL" id="CAADRN010000365">
    <property type="protein sequence ID" value="VFU18999.1"/>
    <property type="molecule type" value="Genomic_DNA"/>
</dbReference>
<name>A0A485M8N4_9ZZZZ</name>
<sequence length="148" mass="17120">MYKYSWLISMIVGWIIFFMLADRFRFKYTVWGGFIVCAIQLLVDAGAMHLNLYRVHSYFHIFGSSVFFTFGIVFTMGILIAQFLPNTPLLQGINILVITALFSVEELLFLKTGALEYINWNHQSSVFIDILVLTSYTWLVKSLGLNRK</sequence>
<dbReference type="AlphaFoldDB" id="A0A485M8N4"/>
<keyword evidence="1" id="KW-0812">Transmembrane</keyword>
<feature type="transmembrane region" description="Helical" evidence="1">
    <location>
        <begin position="6"/>
        <end position="21"/>
    </location>
</feature>
<organism evidence="2">
    <name type="scientific">anaerobic digester metagenome</name>
    <dbReference type="NCBI Taxonomy" id="1263854"/>
    <lineage>
        <taxon>unclassified sequences</taxon>
        <taxon>metagenomes</taxon>
        <taxon>ecological metagenomes</taxon>
    </lineage>
</organism>
<gene>
    <name evidence="2" type="ORF">SCFA_630009</name>
</gene>
<proteinExistence type="predicted"/>
<feature type="transmembrane region" description="Helical" evidence="1">
    <location>
        <begin position="122"/>
        <end position="140"/>
    </location>
</feature>
<accession>A0A485M8N4</accession>
<feature type="transmembrane region" description="Helical" evidence="1">
    <location>
        <begin position="93"/>
        <end position="110"/>
    </location>
</feature>
<feature type="transmembrane region" description="Helical" evidence="1">
    <location>
        <begin position="28"/>
        <end position="52"/>
    </location>
</feature>
<evidence type="ECO:0000313" key="2">
    <source>
        <dbReference type="EMBL" id="VFU18999.1"/>
    </source>
</evidence>
<keyword evidence="1" id="KW-0472">Membrane</keyword>
<feature type="transmembrane region" description="Helical" evidence="1">
    <location>
        <begin position="58"/>
        <end position="81"/>
    </location>
</feature>
<keyword evidence="1" id="KW-1133">Transmembrane helix</keyword>
<reference evidence="2" key="1">
    <citation type="submission" date="2019-03" db="EMBL/GenBank/DDBJ databases">
        <authorList>
            <person name="Hao L."/>
        </authorList>
    </citation>
    <scope>NUCLEOTIDE SEQUENCE</scope>
</reference>
<evidence type="ECO:0000256" key="1">
    <source>
        <dbReference type="SAM" id="Phobius"/>
    </source>
</evidence>